<dbReference type="SMART" id="SM00594">
    <property type="entry name" value="UAS"/>
    <property type="match status" value="1"/>
</dbReference>
<dbReference type="VEuPathDB" id="FungiDB:CTRG_00311"/>
<dbReference type="HOGENOM" id="CLU_882768_0_0_1"/>
<evidence type="ECO:0000313" key="4">
    <source>
        <dbReference type="EMBL" id="EER35572.1"/>
    </source>
</evidence>
<keyword evidence="5" id="KW-1185">Reference proteome</keyword>
<dbReference type="STRING" id="294747.C5M2M2"/>
<keyword evidence="2" id="KW-1133">Transmembrane helix</keyword>
<dbReference type="KEGG" id="ctp:CTRG_00311"/>
<dbReference type="PANTHER" id="PTHR23322">
    <property type="entry name" value="FAS-ASSOCIATED PROTEIN"/>
    <property type="match status" value="1"/>
</dbReference>
<dbReference type="RefSeq" id="XP_002545530.1">
    <property type="nucleotide sequence ID" value="XM_002545484.1"/>
</dbReference>
<dbReference type="Gene3D" id="3.40.30.10">
    <property type="entry name" value="Glutaredoxin"/>
    <property type="match status" value="1"/>
</dbReference>
<dbReference type="InterPro" id="IPR050730">
    <property type="entry name" value="UBX_domain-protein"/>
</dbReference>
<dbReference type="EMBL" id="GG692395">
    <property type="protein sequence ID" value="EER35572.1"/>
    <property type="molecule type" value="Genomic_DNA"/>
</dbReference>
<feature type="compositionally biased region" description="Low complexity" evidence="1">
    <location>
        <begin position="17"/>
        <end position="30"/>
    </location>
</feature>
<gene>
    <name evidence="4" type="ORF">CTRG_00311</name>
</gene>
<name>C5M2M2_CANTT</name>
<protein>
    <recommendedName>
        <fullName evidence="3">UAS domain-containing protein</fullName>
    </recommendedName>
</protein>
<dbReference type="PANTHER" id="PTHR23322:SF1">
    <property type="entry name" value="FAS-ASSOCIATED FACTOR 2"/>
    <property type="match status" value="1"/>
</dbReference>
<reference evidence="4 5" key="1">
    <citation type="journal article" date="2009" name="Nature">
        <title>Evolution of pathogenicity and sexual reproduction in eight Candida genomes.</title>
        <authorList>
            <person name="Butler G."/>
            <person name="Rasmussen M.D."/>
            <person name="Lin M.F."/>
            <person name="Santos M.A."/>
            <person name="Sakthikumar S."/>
            <person name="Munro C.A."/>
            <person name="Rheinbay E."/>
            <person name="Grabherr M."/>
            <person name="Forche A."/>
            <person name="Reedy J.L."/>
            <person name="Agrafioti I."/>
            <person name="Arnaud M.B."/>
            <person name="Bates S."/>
            <person name="Brown A.J."/>
            <person name="Brunke S."/>
            <person name="Costanzo M.C."/>
            <person name="Fitzpatrick D.A."/>
            <person name="de Groot P.W."/>
            <person name="Harris D."/>
            <person name="Hoyer L.L."/>
            <person name="Hube B."/>
            <person name="Klis F.M."/>
            <person name="Kodira C."/>
            <person name="Lennard N."/>
            <person name="Logue M.E."/>
            <person name="Martin R."/>
            <person name="Neiman A.M."/>
            <person name="Nikolaou E."/>
            <person name="Quail M.A."/>
            <person name="Quinn J."/>
            <person name="Santos M.C."/>
            <person name="Schmitzberger F.F."/>
            <person name="Sherlock G."/>
            <person name="Shah P."/>
            <person name="Silverstein K.A."/>
            <person name="Skrzypek M.S."/>
            <person name="Soll D."/>
            <person name="Staggs R."/>
            <person name="Stansfield I."/>
            <person name="Stumpf M.P."/>
            <person name="Sudbery P.E."/>
            <person name="Srikantha T."/>
            <person name="Zeng Q."/>
            <person name="Berman J."/>
            <person name="Berriman M."/>
            <person name="Heitman J."/>
            <person name="Gow N.A."/>
            <person name="Lorenz M.C."/>
            <person name="Birren B.W."/>
            <person name="Kellis M."/>
            <person name="Cuomo C.A."/>
        </authorList>
    </citation>
    <scope>NUCLEOTIDE SEQUENCE [LARGE SCALE GENOMIC DNA]</scope>
    <source>
        <strain evidence="5">ATCC MYA-3404 / T1</strain>
    </source>
</reference>
<dbReference type="InterPro" id="IPR036249">
    <property type="entry name" value="Thioredoxin-like_sf"/>
</dbReference>
<dbReference type="GO" id="GO:0005783">
    <property type="term" value="C:endoplasmic reticulum"/>
    <property type="evidence" value="ECO:0007669"/>
    <property type="project" value="TreeGrafter"/>
</dbReference>
<keyword evidence="2" id="KW-0472">Membrane</keyword>
<proteinExistence type="predicted"/>
<dbReference type="Proteomes" id="UP000002037">
    <property type="component" value="Unassembled WGS sequence"/>
</dbReference>
<evidence type="ECO:0000256" key="1">
    <source>
        <dbReference type="SAM" id="MobiDB-lite"/>
    </source>
</evidence>
<feature type="transmembrane region" description="Helical" evidence="2">
    <location>
        <begin position="73"/>
        <end position="97"/>
    </location>
</feature>
<feature type="domain" description="UAS" evidence="3">
    <location>
        <begin position="134"/>
        <end position="261"/>
    </location>
</feature>
<dbReference type="SUPFAM" id="SSF52833">
    <property type="entry name" value="Thioredoxin-like"/>
    <property type="match status" value="1"/>
</dbReference>
<feature type="compositionally biased region" description="Polar residues" evidence="1">
    <location>
        <begin position="31"/>
        <end position="53"/>
    </location>
</feature>
<evidence type="ECO:0000256" key="2">
    <source>
        <dbReference type="SAM" id="Phobius"/>
    </source>
</evidence>
<evidence type="ECO:0000259" key="3">
    <source>
        <dbReference type="SMART" id="SM00594"/>
    </source>
</evidence>
<organism evidence="4 5">
    <name type="scientific">Candida tropicalis (strain ATCC MYA-3404 / T1)</name>
    <name type="common">Yeast</name>
    <dbReference type="NCBI Taxonomy" id="294747"/>
    <lineage>
        <taxon>Eukaryota</taxon>
        <taxon>Fungi</taxon>
        <taxon>Dikarya</taxon>
        <taxon>Ascomycota</taxon>
        <taxon>Saccharomycotina</taxon>
        <taxon>Pichiomycetes</taxon>
        <taxon>Debaryomycetaceae</taxon>
        <taxon>Candida/Lodderomyces clade</taxon>
        <taxon>Candida</taxon>
    </lineage>
</organism>
<sequence>MSSSTFPNWLRNYFQSPSSSNSPYPPLNNSERNNNLPGSFPNEEQTNSNQGPLVNSQAISNTFRSFNSWLNYILIQPLIIVVMIVFRVLSMLINIIYSKDHTTRHDIIDPVSKASRFIRELEENLEPPQLYHDTVGTTSSATSAQDASDRLPPFVLSSYTQALYLAKTRAKFLFIYISNAQKDELFSNIITNEEFIKLFSNSNIIIWGGDVRNSEAFQVGNSLNVTKYPFLGLLCLTRTTKMTPQGPTKTSPKISLVAKLQGNIKCTPNLIEEKFIKKIKKYERELGQMREELYFKSRLTNRNQ</sequence>
<dbReference type="GO" id="GO:0043130">
    <property type="term" value="F:ubiquitin binding"/>
    <property type="evidence" value="ECO:0007669"/>
    <property type="project" value="TreeGrafter"/>
</dbReference>
<dbReference type="OrthoDB" id="1026733at2759"/>
<dbReference type="InterPro" id="IPR006577">
    <property type="entry name" value="UAS"/>
</dbReference>
<feature type="region of interest" description="Disordered" evidence="1">
    <location>
        <begin position="17"/>
        <end position="53"/>
    </location>
</feature>
<dbReference type="GeneID" id="8298153"/>
<dbReference type="eggNOG" id="KOG1363">
    <property type="taxonomic scope" value="Eukaryota"/>
</dbReference>
<evidence type="ECO:0000313" key="5">
    <source>
        <dbReference type="Proteomes" id="UP000002037"/>
    </source>
</evidence>
<keyword evidence="2" id="KW-0812">Transmembrane</keyword>
<dbReference type="AlphaFoldDB" id="C5M2M2"/>
<accession>C5M2M2</accession>
<dbReference type="GO" id="GO:0036503">
    <property type="term" value="P:ERAD pathway"/>
    <property type="evidence" value="ECO:0007669"/>
    <property type="project" value="TreeGrafter"/>
</dbReference>